<dbReference type="AlphaFoldDB" id="A0AAQ3SH88"/>
<dbReference type="Gene3D" id="3.10.10.10">
    <property type="entry name" value="HIV Type 1 Reverse Transcriptase, subunit A, domain 1"/>
    <property type="match status" value="1"/>
</dbReference>
<dbReference type="CDD" id="cd01647">
    <property type="entry name" value="RT_LTR"/>
    <property type="match status" value="1"/>
</dbReference>
<proteinExistence type="predicted"/>
<organism evidence="2 3">
    <name type="scientific">Paspalum notatum var. saurae</name>
    <dbReference type="NCBI Taxonomy" id="547442"/>
    <lineage>
        <taxon>Eukaryota</taxon>
        <taxon>Viridiplantae</taxon>
        <taxon>Streptophyta</taxon>
        <taxon>Embryophyta</taxon>
        <taxon>Tracheophyta</taxon>
        <taxon>Spermatophyta</taxon>
        <taxon>Magnoliopsida</taxon>
        <taxon>Liliopsida</taxon>
        <taxon>Poales</taxon>
        <taxon>Poaceae</taxon>
        <taxon>PACMAD clade</taxon>
        <taxon>Panicoideae</taxon>
        <taxon>Andropogonodae</taxon>
        <taxon>Paspaleae</taxon>
        <taxon>Paspalinae</taxon>
        <taxon>Paspalum</taxon>
    </lineage>
</organism>
<feature type="domain" description="Reverse transcriptase" evidence="1">
    <location>
        <begin position="15"/>
        <end position="173"/>
    </location>
</feature>
<name>A0AAQ3SH88_PASNO</name>
<dbReference type="InterPro" id="IPR053134">
    <property type="entry name" value="RNA-dir_DNA_polymerase"/>
</dbReference>
<dbReference type="PANTHER" id="PTHR24559:SF444">
    <property type="entry name" value="REVERSE TRANSCRIPTASE DOMAIN-CONTAINING PROTEIN"/>
    <property type="match status" value="1"/>
</dbReference>
<dbReference type="Proteomes" id="UP001341281">
    <property type="component" value="Chromosome 01"/>
</dbReference>
<dbReference type="InterPro" id="IPR043128">
    <property type="entry name" value="Rev_trsase/Diguanyl_cyclase"/>
</dbReference>
<dbReference type="Gene3D" id="3.30.70.270">
    <property type="match status" value="1"/>
</dbReference>
<accession>A0AAQ3SH88</accession>
<reference evidence="2 3" key="1">
    <citation type="submission" date="2024-02" db="EMBL/GenBank/DDBJ databases">
        <title>High-quality chromosome-scale genome assembly of Pensacola bahiagrass (Paspalum notatum Flugge var. saurae).</title>
        <authorList>
            <person name="Vega J.M."/>
            <person name="Podio M."/>
            <person name="Orjuela J."/>
            <person name="Siena L.A."/>
            <person name="Pessino S.C."/>
            <person name="Combes M.C."/>
            <person name="Mariac C."/>
            <person name="Albertini E."/>
            <person name="Pupilli F."/>
            <person name="Ortiz J.P.A."/>
            <person name="Leblanc O."/>
        </authorList>
    </citation>
    <scope>NUCLEOTIDE SEQUENCE [LARGE SCALE GENOMIC DNA]</scope>
    <source>
        <strain evidence="2">R1</strain>
        <tissue evidence="2">Leaf</tissue>
    </source>
</reference>
<evidence type="ECO:0000313" key="3">
    <source>
        <dbReference type="Proteomes" id="UP001341281"/>
    </source>
</evidence>
<dbReference type="Pfam" id="PF00078">
    <property type="entry name" value="RVT_1"/>
    <property type="match status" value="1"/>
</dbReference>
<evidence type="ECO:0000313" key="2">
    <source>
        <dbReference type="EMBL" id="WVZ48720.1"/>
    </source>
</evidence>
<dbReference type="PANTHER" id="PTHR24559">
    <property type="entry name" value="TRANSPOSON TY3-I GAG-POL POLYPROTEIN"/>
    <property type="match status" value="1"/>
</dbReference>
<protein>
    <recommendedName>
        <fullName evidence="1">Reverse transcriptase domain-containing protein</fullName>
    </recommendedName>
</protein>
<gene>
    <name evidence="2" type="ORF">U9M48_000139</name>
</gene>
<dbReference type="InterPro" id="IPR043502">
    <property type="entry name" value="DNA/RNA_pol_sf"/>
</dbReference>
<sequence length="203" mass="23713">MTVVKNQNNELIPQRTVTGWQMCIDYRKLNTATRKDHFPLPFIDEMLERLANHSFFCYLDGYSGYHQIPIHPEDQSKTTFTCPYGTFAYRRMSFGLCNAPASFQRCMMAIFSDFIENIMEVFMDDFSVYGKSFDQCIENLEKVLQRCKEVDLVLNWEKCHFMVREGIVLGHRISERGIEVDRAKIEVIEQLPPLQTSRPSEAS</sequence>
<dbReference type="SUPFAM" id="SSF56672">
    <property type="entry name" value="DNA/RNA polymerases"/>
    <property type="match status" value="1"/>
</dbReference>
<evidence type="ECO:0000259" key="1">
    <source>
        <dbReference type="Pfam" id="PF00078"/>
    </source>
</evidence>
<keyword evidence="3" id="KW-1185">Reference proteome</keyword>
<dbReference type="InterPro" id="IPR000477">
    <property type="entry name" value="RT_dom"/>
</dbReference>
<dbReference type="EMBL" id="CP144745">
    <property type="protein sequence ID" value="WVZ48720.1"/>
    <property type="molecule type" value="Genomic_DNA"/>
</dbReference>